<reference evidence="1" key="1">
    <citation type="submission" date="2020-10" db="EMBL/GenBank/DDBJ databases">
        <authorList>
            <person name="Gilroy R."/>
        </authorList>
    </citation>
    <scope>NUCLEOTIDE SEQUENCE</scope>
    <source>
        <strain evidence="1">CHK193-30670</strain>
    </source>
</reference>
<dbReference type="Proteomes" id="UP000824074">
    <property type="component" value="Unassembled WGS sequence"/>
</dbReference>
<evidence type="ECO:0000313" key="2">
    <source>
        <dbReference type="Proteomes" id="UP000824074"/>
    </source>
</evidence>
<sequence length="69" mass="7984">MNKKINTFKDINSMNSLIAGIDFCDLDEDFSKVLVDKNGYDINDFMLGQKIGKNNKYKSKTYIKKGKRK</sequence>
<protein>
    <submittedName>
        <fullName evidence="1">Uncharacterized protein</fullName>
    </submittedName>
</protein>
<dbReference type="EMBL" id="DVMT01000050">
    <property type="protein sequence ID" value="HIU40631.1"/>
    <property type="molecule type" value="Genomic_DNA"/>
</dbReference>
<proteinExistence type="predicted"/>
<gene>
    <name evidence="1" type="ORF">IAB68_04965</name>
</gene>
<comment type="caution">
    <text evidence="1">The sequence shown here is derived from an EMBL/GenBank/DDBJ whole genome shotgun (WGS) entry which is preliminary data.</text>
</comment>
<reference evidence="1" key="2">
    <citation type="journal article" date="2021" name="PeerJ">
        <title>Extensive microbial diversity within the chicken gut microbiome revealed by metagenomics and culture.</title>
        <authorList>
            <person name="Gilroy R."/>
            <person name="Ravi A."/>
            <person name="Getino M."/>
            <person name="Pursley I."/>
            <person name="Horton D.L."/>
            <person name="Alikhan N.F."/>
            <person name="Baker D."/>
            <person name="Gharbi K."/>
            <person name="Hall N."/>
            <person name="Watson M."/>
            <person name="Adriaenssens E.M."/>
            <person name="Foster-Nyarko E."/>
            <person name="Jarju S."/>
            <person name="Secka A."/>
            <person name="Antonio M."/>
            <person name="Oren A."/>
            <person name="Chaudhuri R.R."/>
            <person name="La Ragione R."/>
            <person name="Hildebrand F."/>
            <person name="Pallen M.J."/>
        </authorList>
    </citation>
    <scope>NUCLEOTIDE SEQUENCE</scope>
    <source>
        <strain evidence="1">CHK193-30670</strain>
    </source>
</reference>
<accession>A0A9D1LJ51</accession>
<evidence type="ECO:0000313" key="1">
    <source>
        <dbReference type="EMBL" id="HIU40631.1"/>
    </source>
</evidence>
<name>A0A9D1LJ51_9FIRM</name>
<dbReference type="AlphaFoldDB" id="A0A9D1LJ51"/>
<organism evidence="1 2">
    <name type="scientific">Candidatus Aphodocola excrementigallinarum</name>
    <dbReference type="NCBI Taxonomy" id="2840670"/>
    <lineage>
        <taxon>Bacteria</taxon>
        <taxon>Bacillati</taxon>
        <taxon>Bacillota</taxon>
        <taxon>Bacilli</taxon>
        <taxon>Candidatus Aphodocola</taxon>
    </lineage>
</organism>